<protein>
    <recommendedName>
        <fullName evidence="3">DUF3592 domain-containing protein</fullName>
    </recommendedName>
</protein>
<dbReference type="InterPro" id="IPR021994">
    <property type="entry name" value="DUF3592"/>
</dbReference>
<reference evidence="4 5" key="1">
    <citation type="submission" date="2018-02" db="EMBL/GenBank/DDBJ databases">
        <title>Comparative genomes isolates from brazilian mangrove.</title>
        <authorList>
            <person name="Araujo J.E."/>
            <person name="Taketani R.G."/>
            <person name="Silva M.C.P."/>
            <person name="Loureco M.V."/>
            <person name="Andreote F.D."/>
        </authorList>
    </citation>
    <scope>NUCLEOTIDE SEQUENCE [LARGE SCALE GENOMIC DNA]</scope>
    <source>
        <strain evidence="4 5">Nap-Phe MGV</strain>
    </source>
</reference>
<organism evidence="4 5">
    <name type="scientific">Blastopirellula marina</name>
    <dbReference type="NCBI Taxonomy" id="124"/>
    <lineage>
        <taxon>Bacteria</taxon>
        <taxon>Pseudomonadati</taxon>
        <taxon>Planctomycetota</taxon>
        <taxon>Planctomycetia</taxon>
        <taxon>Pirellulales</taxon>
        <taxon>Pirellulaceae</taxon>
        <taxon>Blastopirellula</taxon>
    </lineage>
</organism>
<accession>A0A2S8GAX2</accession>
<keyword evidence="2" id="KW-0472">Membrane</keyword>
<comment type="caution">
    <text evidence="4">The sequence shown here is derived from an EMBL/GenBank/DDBJ whole genome shotgun (WGS) entry which is preliminary data.</text>
</comment>
<dbReference type="Proteomes" id="UP000237819">
    <property type="component" value="Unassembled WGS sequence"/>
</dbReference>
<dbReference type="Pfam" id="PF12158">
    <property type="entry name" value="DUF3592"/>
    <property type="match status" value="1"/>
</dbReference>
<sequence>MADWPGSNDHRHLADLSGHTREATAGQGRQYRQFGRVTRIPATQIGELARLAIRDAGITSGKLSDSSARRARGRSPSDGAVVLLVRKMVATMKFFIPFISVFYLVGFGLLGASLWNAWRSTRAGSWPTTSAKINSVELDESTDSDGGDTYQVKVQYTYEVLGKAYEGSRLAFGYTGSSGRDAHWEIYQRLRNAEGVNVRYNPGDPSVSCLSYGIHRSIQLGLAFSATWLAFVFGFTLLFWLFSLPDTALLKNLSLR</sequence>
<proteinExistence type="predicted"/>
<dbReference type="AlphaFoldDB" id="A0A2S8GAX2"/>
<feature type="domain" description="DUF3592" evidence="3">
    <location>
        <begin position="129"/>
        <end position="214"/>
    </location>
</feature>
<evidence type="ECO:0000256" key="2">
    <source>
        <dbReference type="SAM" id="Phobius"/>
    </source>
</evidence>
<keyword evidence="2" id="KW-0812">Transmembrane</keyword>
<name>A0A2S8GAX2_9BACT</name>
<dbReference type="EMBL" id="PUHZ01000026">
    <property type="protein sequence ID" value="PQO41602.1"/>
    <property type="molecule type" value="Genomic_DNA"/>
</dbReference>
<evidence type="ECO:0000259" key="3">
    <source>
        <dbReference type="Pfam" id="PF12158"/>
    </source>
</evidence>
<gene>
    <name evidence="4" type="ORF">C5Y93_31340</name>
</gene>
<feature type="region of interest" description="Disordered" evidence="1">
    <location>
        <begin position="1"/>
        <end position="28"/>
    </location>
</feature>
<evidence type="ECO:0000256" key="1">
    <source>
        <dbReference type="SAM" id="MobiDB-lite"/>
    </source>
</evidence>
<evidence type="ECO:0000313" key="4">
    <source>
        <dbReference type="EMBL" id="PQO41602.1"/>
    </source>
</evidence>
<feature type="transmembrane region" description="Helical" evidence="2">
    <location>
        <begin position="94"/>
        <end position="115"/>
    </location>
</feature>
<feature type="transmembrane region" description="Helical" evidence="2">
    <location>
        <begin position="220"/>
        <end position="242"/>
    </location>
</feature>
<feature type="compositionally biased region" description="Basic and acidic residues" evidence="1">
    <location>
        <begin position="8"/>
        <end position="22"/>
    </location>
</feature>
<evidence type="ECO:0000313" key="5">
    <source>
        <dbReference type="Proteomes" id="UP000237819"/>
    </source>
</evidence>
<keyword evidence="2" id="KW-1133">Transmembrane helix</keyword>